<evidence type="ECO:0000313" key="10">
    <source>
        <dbReference type="EMBL" id="PGH11795.1"/>
    </source>
</evidence>
<dbReference type="Gene3D" id="2.170.270.10">
    <property type="entry name" value="SET domain"/>
    <property type="match status" value="1"/>
</dbReference>
<evidence type="ECO:0000256" key="3">
    <source>
        <dbReference type="ARBA" id="ARBA00022454"/>
    </source>
</evidence>
<dbReference type="OrthoDB" id="308383at2759"/>
<feature type="domain" description="SET" evidence="9">
    <location>
        <begin position="256"/>
        <end position="366"/>
    </location>
</feature>
<evidence type="ECO:0000259" key="9">
    <source>
        <dbReference type="PROSITE" id="PS50280"/>
    </source>
</evidence>
<protein>
    <recommendedName>
        <fullName evidence="9">SET domain-containing protein</fullName>
    </recommendedName>
</protein>
<proteinExistence type="predicted"/>
<evidence type="ECO:0000256" key="1">
    <source>
        <dbReference type="ARBA" id="ARBA00004123"/>
    </source>
</evidence>
<gene>
    <name evidence="10" type="ORF">AJ79_04697</name>
</gene>
<feature type="region of interest" description="Disordered" evidence="8">
    <location>
        <begin position="390"/>
        <end position="438"/>
    </location>
</feature>
<feature type="compositionally biased region" description="Acidic residues" evidence="8">
    <location>
        <begin position="426"/>
        <end position="435"/>
    </location>
</feature>
<dbReference type="GO" id="GO:0005634">
    <property type="term" value="C:nucleus"/>
    <property type="evidence" value="ECO:0007669"/>
    <property type="project" value="UniProtKB-SubCell"/>
</dbReference>
<evidence type="ECO:0000256" key="4">
    <source>
        <dbReference type="ARBA" id="ARBA00022603"/>
    </source>
</evidence>
<dbReference type="Pfam" id="PF00856">
    <property type="entry name" value="SET"/>
    <property type="match status" value="1"/>
</dbReference>
<dbReference type="SUPFAM" id="SSF82199">
    <property type="entry name" value="SET domain"/>
    <property type="match status" value="1"/>
</dbReference>
<keyword evidence="7" id="KW-0539">Nucleus</keyword>
<evidence type="ECO:0000256" key="7">
    <source>
        <dbReference type="ARBA" id="ARBA00023242"/>
    </source>
</evidence>
<feature type="compositionally biased region" description="Basic residues" evidence="8">
    <location>
        <begin position="408"/>
        <end position="420"/>
    </location>
</feature>
<dbReference type="STRING" id="1447875.A0A2B7XS64"/>
<comment type="subcellular location">
    <subcellularLocation>
        <location evidence="2">Chromosome</location>
    </subcellularLocation>
    <subcellularLocation>
        <location evidence="1">Nucleus</location>
    </subcellularLocation>
</comment>
<dbReference type="GO" id="GO:0008168">
    <property type="term" value="F:methyltransferase activity"/>
    <property type="evidence" value="ECO:0007669"/>
    <property type="project" value="UniProtKB-KW"/>
</dbReference>
<evidence type="ECO:0000313" key="11">
    <source>
        <dbReference type="Proteomes" id="UP000223968"/>
    </source>
</evidence>
<evidence type="ECO:0000256" key="5">
    <source>
        <dbReference type="ARBA" id="ARBA00022679"/>
    </source>
</evidence>
<feature type="region of interest" description="Disordered" evidence="8">
    <location>
        <begin position="33"/>
        <end position="52"/>
    </location>
</feature>
<feature type="compositionally biased region" description="Low complexity" evidence="8">
    <location>
        <begin position="37"/>
        <end position="52"/>
    </location>
</feature>
<dbReference type="PANTHER" id="PTHR22884">
    <property type="entry name" value="SET DOMAIN PROTEINS"/>
    <property type="match status" value="1"/>
</dbReference>
<keyword evidence="6" id="KW-0949">S-adenosyl-L-methionine</keyword>
<accession>A0A2B7XS64</accession>
<sequence length="458" mass="49990">MASTASIQEQVLLTMELIYLDIHVASLQGQKEPVADPAAGSPSNSTTPAPTTKATTNIFALTASRTLTSAHNALKAKKTQPALPLQRLLNLAKSHGWMLLSICCHSIHFVEAANSGTTTTDNDNFVHWHHLTTLIHQNALSLELFAKLRNLDWLSPIPADLRPRSGGKLSLRPQHHATRIYPYVISQQGNSVYHPRYKGQKQLDIPSSFYNPSTYHPPPHYQRQLDNDGACAVCNNSSQPCTCTLSHLLLNTQLPPLLELREYPPRGVGVRSLASIKAGTIIGQYIGEMRRLPAVPDSTYALHHVIGDRSVCIIDARVYGNWTRYMNHSCRPNVVFWSAAVGMQTCVLVKAVRDVGVFEEITVDYGNGYFGREGRVCRCGEGCRFGEGGGDDAGDGGERQGGGEAGKGKGRERRRWRAKGRGLAGDGEEGAEGEGEGGGGGRVFLPFYKSLCAVQRFF</sequence>
<keyword evidence="11" id="KW-1185">Reference proteome</keyword>
<dbReference type="Proteomes" id="UP000223968">
    <property type="component" value="Unassembled WGS sequence"/>
</dbReference>
<evidence type="ECO:0000256" key="8">
    <source>
        <dbReference type="SAM" id="MobiDB-lite"/>
    </source>
</evidence>
<comment type="caution">
    <text evidence="10">The sequence shown here is derived from an EMBL/GenBank/DDBJ whole genome shotgun (WGS) entry which is preliminary data.</text>
</comment>
<dbReference type="SMART" id="SM00317">
    <property type="entry name" value="SET"/>
    <property type="match status" value="1"/>
</dbReference>
<dbReference type="GO" id="GO:0032259">
    <property type="term" value="P:methylation"/>
    <property type="evidence" value="ECO:0007669"/>
    <property type="project" value="UniProtKB-KW"/>
</dbReference>
<dbReference type="PROSITE" id="PS50280">
    <property type="entry name" value="SET"/>
    <property type="match status" value="1"/>
</dbReference>
<dbReference type="InterPro" id="IPR050777">
    <property type="entry name" value="SET2_Histone-Lys_MeTrsfase"/>
</dbReference>
<dbReference type="InterPro" id="IPR001214">
    <property type="entry name" value="SET_dom"/>
</dbReference>
<evidence type="ECO:0000256" key="6">
    <source>
        <dbReference type="ARBA" id="ARBA00022691"/>
    </source>
</evidence>
<organism evidence="10 11">
    <name type="scientific">Helicocarpus griseus UAMH5409</name>
    <dbReference type="NCBI Taxonomy" id="1447875"/>
    <lineage>
        <taxon>Eukaryota</taxon>
        <taxon>Fungi</taxon>
        <taxon>Dikarya</taxon>
        <taxon>Ascomycota</taxon>
        <taxon>Pezizomycotina</taxon>
        <taxon>Eurotiomycetes</taxon>
        <taxon>Eurotiomycetidae</taxon>
        <taxon>Onygenales</taxon>
        <taxon>Ajellomycetaceae</taxon>
        <taxon>Helicocarpus</taxon>
    </lineage>
</organism>
<evidence type="ECO:0000256" key="2">
    <source>
        <dbReference type="ARBA" id="ARBA00004286"/>
    </source>
</evidence>
<name>A0A2B7XS64_9EURO</name>
<dbReference type="GO" id="GO:0005694">
    <property type="term" value="C:chromosome"/>
    <property type="evidence" value="ECO:0007669"/>
    <property type="project" value="UniProtKB-SubCell"/>
</dbReference>
<dbReference type="AlphaFoldDB" id="A0A2B7XS64"/>
<dbReference type="InterPro" id="IPR046341">
    <property type="entry name" value="SET_dom_sf"/>
</dbReference>
<reference evidence="10 11" key="1">
    <citation type="submission" date="2017-10" db="EMBL/GenBank/DDBJ databases">
        <title>Comparative genomics in systemic dimorphic fungi from Ajellomycetaceae.</title>
        <authorList>
            <person name="Munoz J.F."/>
            <person name="Mcewen J.G."/>
            <person name="Clay O.K."/>
            <person name="Cuomo C.A."/>
        </authorList>
    </citation>
    <scope>NUCLEOTIDE SEQUENCE [LARGE SCALE GENOMIC DNA]</scope>
    <source>
        <strain evidence="10 11">UAMH5409</strain>
    </source>
</reference>
<keyword evidence="4" id="KW-0489">Methyltransferase</keyword>
<keyword evidence="5" id="KW-0808">Transferase</keyword>
<keyword evidence="3" id="KW-0158">Chromosome</keyword>
<dbReference type="EMBL" id="PDNB01000068">
    <property type="protein sequence ID" value="PGH11795.1"/>
    <property type="molecule type" value="Genomic_DNA"/>
</dbReference>